<feature type="domain" description="EF-hand" evidence="20">
    <location>
        <begin position="290"/>
        <end position="325"/>
    </location>
</feature>
<feature type="transmembrane region" description="Helical" evidence="18">
    <location>
        <begin position="542"/>
        <end position="561"/>
    </location>
</feature>
<keyword evidence="8" id="KW-0479">Metal-binding</keyword>
<dbReference type="EMBL" id="JAAALK010000283">
    <property type="protein sequence ID" value="KAG8070452.1"/>
    <property type="molecule type" value="Genomic_DNA"/>
</dbReference>
<dbReference type="SMART" id="SM00054">
    <property type="entry name" value="EFh"/>
    <property type="match status" value="2"/>
</dbReference>
<dbReference type="GO" id="GO:0005886">
    <property type="term" value="C:plasma membrane"/>
    <property type="evidence" value="ECO:0007669"/>
    <property type="project" value="UniProtKB-SubCell"/>
</dbReference>
<evidence type="ECO:0000256" key="5">
    <source>
        <dbReference type="ARBA" id="ARBA00022475"/>
    </source>
</evidence>
<organism evidence="21 22">
    <name type="scientific">Zizania palustris</name>
    <name type="common">Northern wild rice</name>
    <dbReference type="NCBI Taxonomy" id="103762"/>
    <lineage>
        <taxon>Eukaryota</taxon>
        <taxon>Viridiplantae</taxon>
        <taxon>Streptophyta</taxon>
        <taxon>Embryophyta</taxon>
        <taxon>Tracheophyta</taxon>
        <taxon>Spermatophyta</taxon>
        <taxon>Magnoliopsida</taxon>
        <taxon>Liliopsida</taxon>
        <taxon>Poales</taxon>
        <taxon>Poaceae</taxon>
        <taxon>BOP clade</taxon>
        <taxon>Oryzoideae</taxon>
        <taxon>Oryzeae</taxon>
        <taxon>Zizaniinae</taxon>
        <taxon>Zizania</taxon>
    </lineage>
</organism>
<feature type="transmembrane region" description="Helical" evidence="18">
    <location>
        <begin position="411"/>
        <end position="430"/>
    </location>
</feature>
<evidence type="ECO:0000256" key="8">
    <source>
        <dbReference type="ARBA" id="ARBA00022723"/>
    </source>
</evidence>
<dbReference type="PANTHER" id="PTHR31503:SF36">
    <property type="entry name" value="SODIUM_CALCIUM EXCHANGER MEMBRANE REGION DOMAIN-CONTAINING PROTEIN"/>
    <property type="match status" value="1"/>
</dbReference>
<evidence type="ECO:0000256" key="11">
    <source>
        <dbReference type="ARBA" id="ARBA00022989"/>
    </source>
</evidence>
<evidence type="ECO:0000256" key="2">
    <source>
        <dbReference type="ARBA" id="ARBA00008170"/>
    </source>
</evidence>
<evidence type="ECO:0000256" key="12">
    <source>
        <dbReference type="ARBA" id="ARBA00023016"/>
    </source>
</evidence>
<evidence type="ECO:0000256" key="13">
    <source>
        <dbReference type="ARBA" id="ARBA00023053"/>
    </source>
</evidence>
<feature type="transmembrane region" description="Helical" evidence="18">
    <location>
        <begin position="137"/>
        <end position="158"/>
    </location>
</feature>
<evidence type="ECO:0000313" key="21">
    <source>
        <dbReference type="EMBL" id="KAG8070452.1"/>
    </source>
</evidence>
<dbReference type="PROSITE" id="PS00018">
    <property type="entry name" value="EF_HAND_1"/>
    <property type="match status" value="2"/>
</dbReference>
<feature type="transmembrane region" description="Helical" evidence="18">
    <location>
        <begin position="96"/>
        <end position="117"/>
    </location>
</feature>
<keyword evidence="3" id="KW-0813">Transport</keyword>
<comment type="subcellular location">
    <subcellularLocation>
        <location evidence="1">Cell membrane</location>
        <topology evidence="1">Multi-pass membrane protein</topology>
    </subcellularLocation>
</comment>
<dbReference type="Proteomes" id="UP000729402">
    <property type="component" value="Unassembled WGS sequence"/>
</dbReference>
<keyword evidence="13" id="KW-0915">Sodium</keyword>
<dbReference type="AlphaFoldDB" id="A0A8J5SJL0"/>
<dbReference type="Pfam" id="PF13499">
    <property type="entry name" value="EF-hand_7"/>
    <property type="match status" value="1"/>
</dbReference>
<evidence type="ECO:0000256" key="9">
    <source>
        <dbReference type="ARBA" id="ARBA00022737"/>
    </source>
</evidence>
<dbReference type="InterPro" id="IPR004837">
    <property type="entry name" value="NaCa_Exmemb"/>
</dbReference>
<dbReference type="InterPro" id="IPR018247">
    <property type="entry name" value="EF_Hand_1_Ca_BS"/>
</dbReference>
<gene>
    <name evidence="21" type="ORF">GUJ93_ZPchr0006g42349</name>
</gene>
<feature type="transmembrane region" description="Helical" evidence="18">
    <location>
        <begin position="450"/>
        <end position="472"/>
    </location>
</feature>
<keyword evidence="9" id="KW-0677">Repeat</keyword>
<dbReference type="PANTHER" id="PTHR31503">
    <property type="entry name" value="VACUOLAR CALCIUM ION TRANSPORTER"/>
    <property type="match status" value="1"/>
</dbReference>
<evidence type="ECO:0000256" key="19">
    <source>
        <dbReference type="SAM" id="SignalP"/>
    </source>
</evidence>
<comment type="function">
    <text evidence="17">May function as a sodium/calcium exchanger (NCX) and participate in the maintenance of calcium homeostasis. May play a role abiotic stress responses.</text>
</comment>
<evidence type="ECO:0000256" key="15">
    <source>
        <dbReference type="ARBA" id="ARBA00023136"/>
    </source>
</evidence>
<keyword evidence="15 18" id="KW-0472">Membrane</keyword>
<evidence type="ECO:0000256" key="17">
    <source>
        <dbReference type="ARBA" id="ARBA00058639"/>
    </source>
</evidence>
<evidence type="ECO:0000256" key="6">
    <source>
        <dbReference type="ARBA" id="ARBA00022568"/>
    </source>
</evidence>
<evidence type="ECO:0000313" key="22">
    <source>
        <dbReference type="Proteomes" id="UP000729402"/>
    </source>
</evidence>
<keyword evidence="12" id="KW-0346">Stress response</keyword>
<dbReference type="InterPro" id="IPR004713">
    <property type="entry name" value="CaH_exchang"/>
</dbReference>
<dbReference type="OrthoDB" id="26525at2759"/>
<protein>
    <recommendedName>
        <fullName evidence="20">EF-hand domain-containing protein</fullName>
    </recommendedName>
</protein>
<reference evidence="21" key="1">
    <citation type="journal article" date="2021" name="bioRxiv">
        <title>Whole Genome Assembly and Annotation of Northern Wild Rice, Zizania palustris L., Supports a Whole Genome Duplication in the Zizania Genus.</title>
        <authorList>
            <person name="Haas M."/>
            <person name="Kono T."/>
            <person name="Macchietto M."/>
            <person name="Millas R."/>
            <person name="McGilp L."/>
            <person name="Shao M."/>
            <person name="Duquette J."/>
            <person name="Hirsch C.N."/>
            <person name="Kimball J."/>
        </authorList>
    </citation>
    <scope>NUCLEOTIDE SEQUENCE</scope>
    <source>
        <tissue evidence="21">Fresh leaf tissue</tissue>
    </source>
</reference>
<proteinExistence type="inferred from homology"/>
<dbReference type="InterPro" id="IPR002048">
    <property type="entry name" value="EF_hand_dom"/>
</dbReference>
<dbReference type="FunFam" id="1.20.1420.30:FF:000019">
    <property type="entry name" value="Sodium/calcium exchanger NCL2"/>
    <property type="match status" value="1"/>
</dbReference>
<keyword evidence="7 18" id="KW-0812">Transmembrane</keyword>
<feature type="transmembrane region" description="Helical" evidence="18">
    <location>
        <begin position="199"/>
        <end position="216"/>
    </location>
</feature>
<evidence type="ECO:0000256" key="1">
    <source>
        <dbReference type="ARBA" id="ARBA00004651"/>
    </source>
</evidence>
<dbReference type="GO" id="GO:0006874">
    <property type="term" value="P:intracellular calcium ion homeostasis"/>
    <property type="evidence" value="ECO:0007669"/>
    <property type="project" value="TreeGrafter"/>
</dbReference>
<keyword evidence="10" id="KW-0106">Calcium</keyword>
<keyword evidence="22" id="KW-1185">Reference proteome</keyword>
<evidence type="ECO:0000256" key="3">
    <source>
        <dbReference type="ARBA" id="ARBA00022448"/>
    </source>
</evidence>
<keyword evidence="11 18" id="KW-1133">Transmembrane helix</keyword>
<keyword evidence="4" id="KW-0050">Antiport</keyword>
<keyword evidence="14" id="KW-0406">Ion transport</keyword>
<dbReference type="GO" id="GO:0006814">
    <property type="term" value="P:sodium ion transport"/>
    <property type="evidence" value="ECO:0007669"/>
    <property type="project" value="UniProtKB-KW"/>
</dbReference>
<sequence length="568" mass="62192">MAPPPRLLLLLVFAAPLLAHARLISDGLATSGGANATVLRLPSSSAAAEAEGGMGCEMSYGFLPCTTTAGGNLFLVLAYGFLMFKAATYLSSGSEMLLQILGPGIIGGLFLPILGALPDAMLILFSGLSGTREVAQSQVLIGMGLLSGSTVMLLTLLWGSCVIVGKCDLSENSTTIDSQDTQVFSLFGSGVSTDVHTSYAARIMMISVLPFIIVQIPQIFKLHSGHRITVLIGFIVAALLLLSYCLYQIFQPWIQRRRLEYSRRKHVMSGLLRHAQMHAFGRLLDDNGRPNVPVIEKLFHKIDLNNDGRIEQGELQAFIVGINFEDIDWDSNLAANHVMDDFDTSQNNSIEKGEFVSGMLRWLGEAKRSVASGAYSKKFLHDFHKRTRDEHNLLLDNGEEDGESVGNPTWISIKAILLLILGTAMAAAFADPLVDAVHNFSNATHIPSFFISFIAMPLATNSSEAVSAIIFASRKKKRTLSLTFSEVYGGVTMNNTLCLAVFLALVYLRGLTWDFSSEVLVILLVCIIMGLFTSFRTKFRLWTCFVAFLLYPLSLIIVYVLDFKFGWS</sequence>
<evidence type="ECO:0000256" key="14">
    <source>
        <dbReference type="ARBA" id="ARBA00023065"/>
    </source>
</evidence>
<keyword evidence="5" id="KW-1003">Cell membrane</keyword>
<feature type="transmembrane region" description="Helical" evidence="18">
    <location>
        <begin position="484"/>
        <end position="507"/>
    </location>
</feature>
<comment type="similarity">
    <text evidence="2">Belongs to the Ca(2+):cation antiporter (CaCA) (TC 2.A.19) family.</text>
</comment>
<reference evidence="21" key="2">
    <citation type="submission" date="2021-02" db="EMBL/GenBank/DDBJ databases">
        <authorList>
            <person name="Kimball J.A."/>
            <person name="Haas M.W."/>
            <person name="Macchietto M."/>
            <person name="Kono T."/>
            <person name="Duquette J."/>
            <person name="Shao M."/>
        </authorList>
    </citation>
    <scope>NUCLEOTIDE SEQUENCE</scope>
    <source>
        <tissue evidence="21">Fresh leaf tissue</tissue>
    </source>
</reference>
<evidence type="ECO:0000259" key="20">
    <source>
        <dbReference type="PROSITE" id="PS50222"/>
    </source>
</evidence>
<evidence type="ECO:0000256" key="4">
    <source>
        <dbReference type="ARBA" id="ARBA00022449"/>
    </source>
</evidence>
<feature type="chain" id="PRO_5035314993" description="EF-hand domain-containing protein" evidence="19">
    <location>
        <begin position="22"/>
        <end position="568"/>
    </location>
</feature>
<keyword evidence="19" id="KW-0732">Signal</keyword>
<feature type="transmembrane region" description="Helical" evidence="18">
    <location>
        <begin position="228"/>
        <end position="250"/>
    </location>
</feature>
<accession>A0A8J5SJL0</accession>
<evidence type="ECO:0000256" key="10">
    <source>
        <dbReference type="ARBA" id="ARBA00022837"/>
    </source>
</evidence>
<dbReference type="PROSITE" id="PS50222">
    <property type="entry name" value="EF_HAND_2"/>
    <property type="match status" value="1"/>
</dbReference>
<keyword evidence="16" id="KW-0739">Sodium transport</keyword>
<feature type="transmembrane region" description="Helical" evidence="18">
    <location>
        <begin position="60"/>
        <end position="84"/>
    </location>
</feature>
<name>A0A8J5SJL0_ZIZPA</name>
<comment type="caution">
    <text evidence="21">The sequence shown here is derived from an EMBL/GenBank/DDBJ whole genome shotgun (WGS) entry which is preliminary data.</text>
</comment>
<dbReference type="CDD" id="cd00051">
    <property type="entry name" value="EFh"/>
    <property type="match status" value="1"/>
</dbReference>
<dbReference type="GO" id="GO:0005509">
    <property type="term" value="F:calcium ion binding"/>
    <property type="evidence" value="ECO:0007669"/>
    <property type="project" value="InterPro"/>
</dbReference>
<feature type="transmembrane region" description="Helical" evidence="18">
    <location>
        <begin position="519"/>
        <end position="535"/>
    </location>
</feature>
<dbReference type="GO" id="GO:0015369">
    <property type="term" value="F:calcium:proton antiporter activity"/>
    <property type="evidence" value="ECO:0007669"/>
    <property type="project" value="TreeGrafter"/>
</dbReference>
<evidence type="ECO:0000256" key="18">
    <source>
        <dbReference type="SAM" id="Phobius"/>
    </source>
</evidence>
<evidence type="ECO:0000256" key="16">
    <source>
        <dbReference type="ARBA" id="ARBA00023201"/>
    </source>
</evidence>
<feature type="signal peptide" evidence="19">
    <location>
        <begin position="1"/>
        <end position="21"/>
    </location>
</feature>
<dbReference type="Pfam" id="PF01699">
    <property type="entry name" value="Na_Ca_ex"/>
    <property type="match status" value="2"/>
</dbReference>
<keyword evidence="6" id="KW-0109">Calcium transport</keyword>
<evidence type="ECO:0000256" key="7">
    <source>
        <dbReference type="ARBA" id="ARBA00022692"/>
    </source>
</evidence>
<dbReference type="FunFam" id="1.10.238.10:FF:000361">
    <property type="entry name" value="Sodium/calcium exchanger NCL2"/>
    <property type="match status" value="1"/>
</dbReference>